<dbReference type="AlphaFoldDB" id="A0A2Z7AIK3"/>
<sequence length="107" mass="11659">MVHGGPRRSHGGPRLGGRRLDLVVDILEGWLACAFVRRMPVHVALRSDHVAHGLSQDWSSWDRMDLRVVQPTGLRPWATGAGRLKGENNGCSGVDPVDFLPTGGEDL</sequence>
<evidence type="ECO:0000313" key="2">
    <source>
        <dbReference type="EMBL" id="KZV18956.1"/>
    </source>
</evidence>
<reference evidence="2 3" key="1">
    <citation type="journal article" date="2015" name="Proc. Natl. Acad. Sci. U.S.A.">
        <title>The resurrection genome of Boea hygrometrica: A blueprint for survival of dehydration.</title>
        <authorList>
            <person name="Xiao L."/>
            <person name="Yang G."/>
            <person name="Zhang L."/>
            <person name="Yang X."/>
            <person name="Zhao S."/>
            <person name="Ji Z."/>
            <person name="Zhou Q."/>
            <person name="Hu M."/>
            <person name="Wang Y."/>
            <person name="Chen M."/>
            <person name="Xu Y."/>
            <person name="Jin H."/>
            <person name="Xiao X."/>
            <person name="Hu G."/>
            <person name="Bao F."/>
            <person name="Hu Y."/>
            <person name="Wan P."/>
            <person name="Li L."/>
            <person name="Deng X."/>
            <person name="Kuang T."/>
            <person name="Xiang C."/>
            <person name="Zhu J.K."/>
            <person name="Oliver M.J."/>
            <person name="He Y."/>
        </authorList>
    </citation>
    <scope>NUCLEOTIDE SEQUENCE [LARGE SCALE GENOMIC DNA]</scope>
    <source>
        <strain evidence="3">cv. XS01</strain>
    </source>
</reference>
<gene>
    <name evidence="2" type="ORF">F511_03472</name>
</gene>
<accession>A0A2Z7AIK3</accession>
<evidence type="ECO:0000313" key="3">
    <source>
        <dbReference type="Proteomes" id="UP000250235"/>
    </source>
</evidence>
<protein>
    <submittedName>
        <fullName evidence="2">Uncharacterized protein</fullName>
    </submittedName>
</protein>
<proteinExistence type="predicted"/>
<feature type="region of interest" description="Disordered" evidence="1">
    <location>
        <begin position="79"/>
        <end position="107"/>
    </location>
</feature>
<dbReference type="Proteomes" id="UP000250235">
    <property type="component" value="Unassembled WGS sequence"/>
</dbReference>
<organism evidence="2 3">
    <name type="scientific">Dorcoceras hygrometricum</name>
    <dbReference type="NCBI Taxonomy" id="472368"/>
    <lineage>
        <taxon>Eukaryota</taxon>
        <taxon>Viridiplantae</taxon>
        <taxon>Streptophyta</taxon>
        <taxon>Embryophyta</taxon>
        <taxon>Tracheophyta</taxon>
        <taxon>Spermatophyta</taxon>
        <taxon>Magnoliopsida</taxon>
        <taxon>eudicotyledons</taxon>
        <taxon>Gunneridae</taxon>
        <taxon>Pentapetalae</taxon>
        <taxon>asterids</taxon>
        <taxon>lamiids</taxon>
        <taxon>Lamiales</taxon>
        <taxon>Gesneriaceae</taxon>
        <taxon>Didymocarpoideae</taxon>
        <taxon>Trichosporeae</taxon>
        <taxon>Loxocarpinae</taxon>
        <taxon>Dorcoceras</taxon>
    </lineage>
</organism>
<evidence type="ECO:0000256" key="1">
    <source>
        <dbReference type="SAM" id="MobiDB-lite"/>
    </source>
</evidence>
<name>A0A2Z7AIK3_9LAMI</name>
<dbReference type="EMBL" id="KV017174">
    <property type="protein sequence ID" value="KZV18956.1"/>
    <property type="molecule type" value="Genomic_DNA"/>
</dbReference>
<keyword evidence="3" id="KW-1185">Reference proteome</keyword>